<dbReference type="RefSeq" id="WP_012828455.1">
    <property type="nucleotide sequence ID" value="NC_013440.1"/>
</dbReference>
<feature type="chain" id="PRO_5003011685" description="Carboxypeptidase regulatory-like domain-containing protein" evidence="4">
    <location>
        <begin position="25"/>
        <end position="776"/>
    </location>
</feature>
<evidence type="ECO:0008006" key="7">
    <source>
        <dbReference type="Google" id="ProtNLM"/>
    </source>
</evidence>
<dbReference type="KEGG" id="hoh:Hoch_3353"/>
<evidence type="ECO:0000256" key="3">
    <source>
        <dbReference type="SAM" id="Phobius"/>
    </source>
</evidence>
<protein>
    <recommendedName>
        <fullName evidence="7">Carboxypeptidase regulatory-like domain-containing protein</fullName>
    </recommendedName>
</protein>
<accession>D0LV14</accession>
<feature type="transmembrane region" description="Helical" evidence="3">
    <location>
        <begin position="676"/>
        <end position="698"/>
    </location>
</feature>
<keyword evidence="3" id="KW-0812">Transmembrane</keyword>
<dbReference type="EMBL" id="CP001804">
    <property type="protein sequence ID" value="ACY15855.1"/>
    <property type="molecule type" value="Genomic_DNA"/>
</dbReference>
<evidence type="ECO:0000256" key="1">
    <source>
        <dbReference type="SAM" id="Coils"/>
    </source>
</evidence>
<dbReference type="STRING" id="502025.Hoch_3353"/>
<evidence type="ECO:0000313" key="6">
    <source>
        <dbReference type="Proteomes" id="UP000001880"/>
    </source>
</evidence>
<dbReference type="HOGENOM" id="CLU_360471_0_0_7"/>
<proteinExistence type="predicted"/>
<keyword evidence="3" id="KW-0472">Membrane</keyword>
<evidence type="ECO:0000313" key="5">
    <source>
        <dbReference type="EMBL" id="ACY15855.1"/>
    </source>
</evidence>
<reference evidence="5 6" key="1">
    <citation type="journal article" date="2010" name="Stand. Genomic Sci.">
        <title>Complete genome sequence of Haliangium ochraceum type strain (SMP-2).</title>
        <authorList>
            <consortium name="US DOE Joint Genome Institute (JGI-PGF)"/>
            <person name="Ivanova N."/>
            <person name="Daum C."/>
            <person name="Lang E."/>
            <person name="Abt B."/>
            <person name="Kopitz M."/>
            <person name="Saunders E."/>
            <person name="Lapidus A."/>
            <person name="Lucas S."/>
            <person name="Glavina Del Rio T."/>
            <person name="Nolan M."/>
            <person name="Tice H."/>
            <person name="Copeland A."/>
            <person name="Cheng J.F."/>
            <person name="Chen F."/>
            <person name="Bruce D."/>
            <person name="Goodwin L."/>
            <person name="Pitluck S."/>
            <person name="Mavromatis K."/>
            <person name="Pati A."/>
            <person name="Mikhailova N."/>
            <person name="Chen A."/>
            <person name="Palaniappan K."/>
            <person name="Land M."/>
            <person name="Hauser L."/>
            <person name="Chang Y.J."/>
            <person name="Jeffries C.D."/>
            <person name="Detter J.C."/>
            <person name="Brettin T."/>
            <person name="Rohde M."/>
            <person name="Goker M."/>
            <person name="Bristow J."/>
            <person name="Markowitz V."/>
            <person name="Eisen J.A."/>
            <person name="Hugenholtz P."/>
            <person name="Kyrpides N.C."/>
            <person name="Klenk H.P."/>
        </authorList>
    </citation>
    <scope>NUCLEOTIDE SEQUENCE [LARGE SCALE GENOMIC DNA]</scope>
    <source>
        <strain evidence="6">DSM 14365 / CIP 107738 / JCM 11303 / AJ 13395 / SMP-2</strain>
    </source>
</reference>
<organism evidence="5 6">
    <name type="scientific">Haliangium ochraceum (strain DSM 14365 / JCM 11303 / SMP-2)</name>
    <dbReference type="NCBI Taxonomy" id="502025"/>
    <lineage>
        <taxon>Bacteria</taxon>
        <taxon>Pseudomonadati</taxon>
        <taxon>Myxococcota</taxon>
        <taxon>Polyangia</taxon>
        <taxon>Haliangiales</taxon>
        <taxon>Kofleriaceae</taxon>
        <taxon>Haliangium</taxon>
    </lineage>
</organism>
<keyword evidence="3" id="KW-1133">Transmembrane helix</keyword>
<evidence type="ECO:0000256" key="2">
    <source>
        <dbReference type="SAM" id="MobiDB-lite"/>
    </source>
</evidence>
<dbReference type="AlphaFoldDB" id="D0LV14"/>
<feature type="signal peptide" evidence="4">
    <location>
        <begin position="1"/>
        <end position="24"/>
    </location>
</feature>
<dbReference type="OrthoDB" id="10020770at2"/>
<keyword evidence="1" id="KW-0175">Coiled coil</keyword>
<gene>
    <name evidence="5" type="ordered locus">Hoch_3353</name>
</gene>
<keyword evidence="6" id="KW-1185">Reference proteome</keyword>
<feature type="region of interest" description="Disordered" evidence="2">
    <location>
        <begin position="149"/>
        <end position="169"/>
    </location>
</feature>
<keyword evidence="4" id="KW-0732">Signal</keyword>
<feature type="coiled-coil region" evidence="1">
    <location>
        <begin position="718"/>
        <end position="745"/>
    </location>
</feature>
<name>D0LV14_HALO1</name>
<sequence>MNRLLLILSALASVALFSVSSAQAQPRSALGMALPVSDVDTGTVSVRVLDGSPDKPVVGIDVELLVPGRGSARAARTDAEGRATFVKLTPGDEYLARVITGEGEEVKQTDSQPFAVPASGGLRIMLSVTPWRGGAASASPQAPMMGGPMASGAMDPRQASGIPRPQDGDPAGQLVVRVVRGQMSNNIADQPVHLIGYGADGSITRTTLRTDGGGRAVFQGLTPNSVAYYAMTTLPRALGDRTVVDRVMSGLIMMPAEVGLRLLLAGAAPDSGEPAVDDLANLEDQDASLGEGELVINLFGQVGGLGEVELLRIDGSESVPVARAAIGAGGISGVRGVIDEQPTPQPEKPAGHLTVAMQRVTASEPVPVPGGDIALELVAPAPASAGAEAAAEGAVIRQQTDANGFTEFTGLSAGAQYRVVAEVHGARLEGQPFTVAASGGQGIAVNVAWNQGAGIQRARFRDLPVSDDAVYYARVRAGGKPFLSSAFQLVSGRGAALRILVLAGFDQPMAFSFRSQAIIDDVFMGFQGTVTINNFSYAPLDFGPGGLVLPMPEGFLGAQVEENMTHRVAVDKDRGFLWRGALPPGGAQFNIFFSLPIVDGAFTYDQPLPYGAMNSLLALEYVPGMDFDLPEGVRGEEFGDPGSKRFYVIRGIQIQPGQRMVLSASGLPQPPKWQRYASWAVGLVALGLLVWGLSGVFARRAEADAEADEEDERSVQSRRKLEKRREHLLDELVELESRKGELDEDEYDRRKSKLTRQLESIFHELDGSAAGQRPRT</sequence>
<dbReference type="Proteomes" id="UP000001880">
    <property type="component" value="Chromosome"/>
</dbReference>
<evidence type="ECO:0000256" key="4">
    <source>
        <dbReference type="SAM" id="SignalP"/>
    </source>
</evidence>